<dbReference type="SUPFAM" id="SSF48371">
    <property type="entry name" value="ARM repeat"/>
    <property type="match status" value="1"/>
</dbReference>
<dbReference type="InterPro" id="IPR021714">
    <property type="entry name" value="URB1_N"/>
</dbReference>
<dbReference type="GO" id="GO:0000466">
    <property type="term" value="P:maturation of 5.8S rRNA from tricistronic rRNA transcript (SSU-rRNA, 5.8S rRNA, LSU-rRNA)"/>
    <property type="evidence" value="ECO:0007669"/>
    <property type="project" value="TreeGrafter"/>
</dbReference>
<name>R0FU47_9BRAS</name>
<reference evidence="4" key="1">
    <citation type="journal article" date="2013" name="Nat. Genet.">
        <title>The Capsella rubella genome and the genomic consequences of rapid mating system evolution.</title>
        <authorList>
            <person name="Slotte T."/>
            <person name="Hazzouri K.M."/>
            <person name="Agren J.A."/>
            <person name="Koenig D."/>
            <person name="Maumus F."/>
            <person name="Guo Y.L."/>
            <person name="Steige K."/>
            <person name="Platts A.E."/>
            <person name="Escobar J.S."/>
            <person name="Newman L.K."/>
            <person name="Wang W."/>
            <person name="Mandakova T."/>
            <person name="Vello E."/>
            <person name="Smith L.M."/>
            <person name="Henz S.R."/>
            <person name="Steffen J."/>
            <person name="Takuno S."/>
            <person name="Brandvain Y."/>
            <person name="Coop G."/>
            <person name="Andolfatto P."/>
            <person name="Hu T.T."/>
            <person name="Blanchette M."/>
            <person name="Clark R.M."/>
            <person name="Quesneville H."/>
            <person name="Nordborg M."/>
            <person name="Gaut B.S."/>
            <person name="Lysak M.A."/>
            <person name="Jenkins J."/>
            <person name="Grimwood J."/>
            <person name="Chapman J."/>
            <person name="Prochnik S."/>
            <person name="Shu S."/>
            <person name="Rokhsar D."/>
            <person name="Schmutz J."/>
            <person name="Weigel D."/>
            <person name="Wright S.I."/>
        </authorList>
    </citation>
    <scope>NUCLEOTIDE SEQUENCE [LARGE SCALE GENOMIC DNA]</scope>
    <source>
        <strain evidence="4">cv. Monte Gargano</strain>
    </source>
</reference>
<keyword evidence="4" id="KW-1185">Reference proteome</keyword>
<dbReference type="STRING" id="81985.R0FU47"/>
<dbReference type="InterPro" id="IPR032436">
    <property type="entry name" value="URB1_C"/>
</dbReference>
<dbReference type="Pfam" id="PF11707">
    <property type="entry name" value="Npa1"/>
    <property type="match status" value="1"/>
</dbReference>
<feature type="domain" description="URB1 N-terminal" evidence="1">
    <location>
        <begin position="57"/>
        <end position="331"/>
    </location>
</feature>
<evidence type="ECO:0000313" key="4">
    <source>
        <dbReference type="Proteomes" id="UP000029121"/>
    </source>
</evidence>
<feature type="domain" description="URB1 C-terminal" evidence="2">
    <location>
        <begin position="1728"/>
        <end position="1902"/>
    </location>
</feature>
<dbReference type="PANTHER" id="PTHR13500">
    <property type="entry name" value="NUCLEOLAR PRERIBOSOMAL-ASSOCIATED PROTEIN 1"/>
    <property type="match status" value="1"/>
</dbReference>
<dbReference type="EMBL" id="KB870808">
    <property type="protein sequence ID" value="EOA26422.1"/>
    <property type="molecule type" value="Genomic_DNA"/>
</dbReference>
<dbReference type="Pfam" id="PF16201">
    <property type="entry name" value="NopRA1"/>
    <property type="match status" value="1"/>
</dbReference>
<proteinExistence type="predicted"/>
<evidence type="ECO:0000313" key="3">
    <source>
        <dbReference type="EMBL" id="EOA26422.1"/>
    </source>
</evidence>
<organism evidence="3 4">
    <name type="scientific">Capsella rubella</name>
    <dbReference type="NCBI Taxonomy" id="81985"/>
    <lineage>
        <taxon>Eukaryota</taxon>
        <taxon>Viridiplantae</taxon>
        <taxon>Streptophyta</taxon>
        <taxon>Embryophyta</taxon>
        <taxon>Tracheophyta</taxon>
        <taxon>Spermatophyta</taxon>
        <taxon>Magnoliopsida</taxon>
        <taxon>eudicotyledons</taxon>
        <taxon>Gunneridae</taxon>
        <taxon>Pentapetalae</taxon>
        <taxon>rosids</taxon>
        <taxon>malvids</taxon>
        <taxon>Brassicales</taxon>
        <taxon>Brassicaceae</taxon>
        <taxon>Camelineae</taxon>
        <taxon>Capsella</taxon>
    </lineage>
</organism>
<evidence type="ECO:0008006" key="5">
    <source>
        <dbReference type="Google" id="ProtNLM"/>
    </source>
</evidence>
<protein>
    <recommendedName>
        <fullName evidence="5">Nucleolar pre-ribosomal-associated protein 1 C-terminal domain-containing protein</fullName>
    </recommendedName>
</protein>
<accession>R0FU47</accession>
<dbReference type="GO" id="GO:0005730">
    <property type="term" value="C:nucleolus"/>
    <property type="evidence" value="ECO:0007669"/>
    <property type="project" value="TreeGrafter"/>
</dbReference>
<dbReference type="InterPro" id="IPR016024">
    <property type="entry name" value="ARM-type_fold"/>
</dbReference>
<evidence type="ECO:0000259" key="1">
    <source>
        <dbReference type="Pfam" id="PF11707"/>
    </source>
</evidence>
<dbReference type="InterPro" id="IPR039844">
    <property type="entry name" value="URB1"/>
</dbReference>
<sequence length="2248" mass="253496">MVFRPSPEAKLRELLHNICLPEIKLCSDAAKEFVKLLKGETGGDLLRLYFQSSPNFAELLEAWKLRHGNQGISYIFSLIQTILSHPEGRCRSTDIGRAVDQFGCLLIEEKLDDVYKALSNSKERKQQCGALSLLASIVRRGPRMASQMARKFDFQGFAKHAKKKPRREFVEFAISFLQVGKPTLLKSILEQKEMYSKLLQSLADDDEDTVASVLSILKDKILVEDSSISPALMSALFGHSTLNQLVIISEREDGGIVNELAYDVLVKVCTDPSNGLMPDAERKGNVERLLMLMKSLKASEIGYHRDLLLAIVRVRPSLASAFLEGFPYNVENFASPSCCSVDQIQASLEHDVISEVISFFPDFQVLLTVLQESMGHSSLSQKLPLKRKFVLDSGLVDRKKRFKRSEKDVLEEEAGDIVIGGIGSDKSILLEEDTGDAQMKDQADAENEYLGIVSEIWASEFFSPDEAKMFFHIKLLDALGIYVRSMPNVPDGLFSVFMKYLSSSSSLPAELQRALLSLLNEYISWRPKSQSERVPRKMPPLMCKHLDLFIKLFLFSEHDEVKVLSYNLARVSMSRTGAFDVNASEIEAWFRFLPSVGKIKQPLKVQSISSVVISFLCDAVTTVGNHLVTQWNIVRSSFSHSNGVSIGFSPLVECILQNCVKLLSSESKAHSLPEKSAISLTTDRLADTCFAATLDETKRLMRSISPDEVAGVVNAFSSALICATPESVLKDFASVMVVSWDLYGTPFSFLLSILFLEENFLGTLSKQSPDLFVRGLELAVSRNLGEGTVDSMIDFESFAFYMFLEQTPFPILLNEIMSMDISSLPEFPRLTELLLLEVSQPKSDSIESDIRLILFWLFQIRSSYKVQPTSVLCQQSEICLRLIKHMFSQVSERDLVSTSSSDNWKHQVPQTVLCHPVVMALLESPLDCETLPRAQNPEIFSETSLTMGRLVISEIDQHIVDLLASTCENVLLNERHIVQKGDLREYKSVMAFKDFVERLLLLFSDKFELCVGSQSYAPLLQPSKLIHALLRFISPFKLLSLVRSTMSKIDEEEMTSPYSSMILSMGMDIAGGALDMLTLYSLQPAAERAVYDLLWELDEKNYDSKIIEEVYSMACRFSTSFGLVSADICLLKVVGGIFMGKHNQHCNVHPLTLIMSQIVGRTPIALITNCCNQLSMTKAKILFYLVESSPLHLSIFGHFFLSNLSKKQDDSSALTDVQFIMLLPAVLSYLASVFAKLEKPRSRCLDITSVYSNILIKGFLQWPKFLSGCIFEEKYEDILLSTSEDIETMFNASLLGKAVRMFQYHFALIESSTKTDLLLKLFGSLFPHNSAGKEMLDAHIKEVDVLSIDQKFNVAIRIIAKVELSRICLFPKESSPEVGSDRESLLQPLINALVNSWECVVKSSDDSFKGKQDKCWFLWKSLENFILRSILMFLEGMCEELCHLASLPFLERLMNSVLRYRFEDSKTLKILREIFSLLSRGKYSYAPYLQLLVSHSQFTQTISSLSMSSSHTGEELRPVSSILEHLIIPNPVSVRTGYCCLEAPNYLKHFEILKILRVLLSKCGKDSGIHLKELHFILLCSYGATLSEIDLEIYKLMQDIKLIVGEHTLNDSEDYLWGKAALKIREGLCFSPDASDGGATDLVEDLRPSLFKENLCVDPKICAQTVLYFPYERTAEASDNCYLYDDPISEKFSPGIERYDPVFILRFSVYSLSMGYIEPVEFARLGLLAVAFASMSSADLGMRKLGYETLEIFVDVLESCRENTHVTVLRFLLMYVQNGVKEQWQRIPTVNAVFAAEASLILRDSSQEHYVPIIKLLNSSSTPKLREIPLFHDFFGSSTFRFRSQRLWVLRLVCVGLESEDDAQIYFRNSILKTVMGFFSSPHADDETKGLILQVITDALHSRNETEWSQSSAFDGLMEISSRLYTLLGSGLVSMQENSTSVDLILQILSATLKISQKRKKYQPHFTITMEGIFQLFEAAANCDSPQLEASAERRLDTILMSTPQVEIICMDVDRLRRFLLWGSSTAMKSDLKKGSNLSESHQDTKTHTEETNVAKFLRWLLASVILGKLYAEANDSEQIVLSETKAETLPTKLLEYFKKRNLKGSMTNSEHIIGEVIVYLQKHLLSKNYRVLLPSVVFALSLMVLRNGLQATGTESEGKRLELIKSLCSRISSPPEATPVWRWSYHQAWKDHSDSATDPKKISELYACHELLLIFSDMFGAETPLLLHGESFNMSRVFEWERGLVEN</sequence>
<dbReference type="Proteomes" id="UP000029121">
    <property type="component" value="Unassembled WGS sequence"/>
</dbReference>
<evidence type="ECO:0000259" key="2">
    <source>
        <dbReference type="Pfam" id="PF16201"/>
    </source>
</evidence>
<dbReference type="eggNOG" id="KOG1791">
    <property type="taxonomic scope" value="Eukaryota"/>
</dbReference>
<dbReference type="GO" id="GO:0000463">
    <property type="term" value="P:maturation of LSU-rRNA from tricistronic rRNA transcript (SSU-rRNA, 5.8S rRNA, LSU-rRNA)"/>
    <property type="evidence" value="ECO:0007669"/>
    <property type="project" value="TreeGrafter"/>
</dbReference>
<dbReference type="PANTHER" id="PTHR13500:SF0">
    <property type="entry name" value="NUCLEOLAR PRE-RIBOSOMAL-ASSOCIATED PROTEIN 1"/>
    <property type="match status" value="1"/>
</dbReference>
<gene>
    <name evidence="3" type="ORF">CARUB_v10024544mg</name>
</gene>